<sequence length="154" mass="18492">MRSVILKIQINLMDINNATVIVNQNDKKIYQFIMQNVLKIEIQQIENMNQYAVINKLQQSKIYNVISLKIINALTININVKIIVIFFNQTIFVFFVHIHINFLMVYFIHFIFQISYTYQSVFGQKLVSEFFIFQITNQQSNNLVYYILKKKYFK</sequence>
<organism evidence="2 3">
    <name type="scientific">Paramecium primaurelia</name>
    <dbReference type="NCBI Taxonomy" id="5886"/>
    <lineage>
        <taxon>Eukaryota</taxon>
        <taxon>Sar</taxon>
        <taxon>Alveolata</taxon>
        <taxon>Ciliophora</taxon>
        <taxon>Intramacronucleata</taxon>
        <taxon>Oligohymenophorea</taxon>
        <taxon>Peniculida</taxon>
        <taxon>Parameciidae</taxon>
        <taxon>Paramecium</taxon>
    </lineage>
</organism>
<evidence type="ECO:0000313" key="3">
    <source>
        <dbReference type="Proteomes" id="UP000688137"/>
    </source>
</evidence>
<keyword evidence="3" id="KW-1185">Reference proteome</keyword>
<name>A0A8S1P5R5_PARPR</name>
<keyword evidence="1" id="KW-0812">Transmembrane</keyword>
<feature type="transmembrane region" description="Helical" evidence="1">
    <location>
        <begin position="92"/>
        <end position="112"/>
    </location>
</feature>
<dbReference type="AlphaFoldDB" id="A0A8S1P5R5"/>
<keyword evidence="1" id="KW-0472">Membrane</keyword>
<proteinExistence type="predicted"/>
<comment type="caution">
    <text evidence="2">The sequence shown here is derived from an EMBL/GenBank/DDBJ whole genome shotgun (WGS) entry which is preliminary data.</text>
</comment>
<accession>A0A8S1P5R5</accession>
<evidence type="ECO:0000313" key="2">
    <source>
        <dbReference type="EMBL" id="CAD8098358.1"/>
    </source>
</evidence>
<protein>
    <recommendedName>
        <fullName evidence="4">Transmembrane protein</fullName>
    </recommendedName>
</protein>
<feature type="transmembrane region" description="Helical" evidence="1">
    <location>
        <begin position="66"/>
        <end position="86"/>
    </location>
</feature>
<evidence type="ECO:0000256" key="1">
    <source>
        <dbReference type="SAM" id="Phobius"/>
    </source>
</evidence>
<gene>
    <name evidence="2" type="ORF">PPRIM_AZ9-3.1.T1070001</name>
</gene>
<reference evidence="2" key="1">
    <citation type="submission" date="2021-01" db="EMBL/GenBank/DDBJ databases">
        <authorList>
            <consortium name="Genoscope - CEA"/>
            <person name="William W."/>
        </authorList>
    </citation>
    <scope>NUCLEOTIDE SEQUENCE</scope>
</reference>
<dbReference type="Proteomes" id="UP000688137">
    <property type="component" value="Unassembled WGS sequence"/>
</dbReference>
<evidence type="ECO:0008006" key="4">
    <source>
        <dbReference type="Google" id="ProtNLM"/>
    </source>
</evidence>
<dbReference type="EMBL" id="CAJJDM010000110">
    <property type="protein sequence ID" value="CAD8098358.1"/>
    <property type="molecule type" value="Genomic_DNA"/>
</dbReference>
<keyword evidence="1" id="KW-1133">Transmembrane helix</keyword>